<evidence type="ECO:0000313" key="2">
    <source>
        <dbReference type="EMBL" id="JAA79395.1"/>
    </source>
</evidence>
<protein>
    <submittedName>
        <fullName evidence="2">Uncharacterized protein</fullName>
    </submittedName>
</protein>
<feature type="non-terminal residue" evidence="2">
    <location>
        <position position="149"/>
    </location>
</feature>
<feature type="compositionally biased region" description="Basic and acidic residues" evidence="1">
    <location>
        <begin position="14"/>
        <end position="26"/>
    </location>
</feature>
<organism evidence="2">
    <name type="scientific">Pararge aegeria</name>
    <name type="common">speckled wood butterfly</name>
    <dbReference type="NCBI Taxonomy" id="116150"/>
    <lineage>
        <taxon>Eukaryota</taxon>
        <taxon>Metazoa</taxon>
        <taxon>Ecdysozoa</taxon>
        <taxon>Arthropoda</taxon>
        <taxon>Hexapoda</taxon>
        <taxon>Insecta</taxon>
        <taxon>Pterygota</taxon>
        <taxon>Neoptera</taxon>
        <taxon>Endopterygota</taxon>
        <taxon>Lepidoptera</taxon>
        <taxon>Glossata</taxon>
        <taxon>Ditrysia</taxon>
        <taxon>Papilionoidea</taxon>
        <taxon>Nymphalidae</taxon>
        <taxon>Satyrinae</taxon>
        <taxon>Satyrini</taxon>
        <taxon>Parargina</taxon>
        <taxon>Pararge</taxon>
    </lineage>
</organism>
<name>S4P021_9NEOP</name>
<proteinExistence type="predicted"/>
<accession>S4P021</accession>
<reference evidence="2" key="1">
    <citation type="journal article" date="2013" name="BMC Genomics">
        <title>Unscrambling butterfly oogenesis.</title>
        <authorList>
            <person name="Carter J.M."/>
            <person name="Baker S.C."/>
            <person name="Pink R."/>
            <person name="Carter D.R."/>
            <person name="Collins A."/>
            <person name="Tomlin J."/>
            <person name="Gibbs M."/>
            <person name="Breuker C.J."/>
        </authorList>
    </citation>
    <scope>NUCLEOTIDE SEQUENCE</scope>
    <source>
        <tissue evidence="2">Ovary</tissue>
    </source>
</reference>
<dbReference type="EMBL" id="GAIX01013165">
    <property type="protein sequence ID" value="JAA79395.1"/>
    <property type="molecule type" value="Transcribed_RNA"/>
</dbReference>
<evidence type="ECO:0000256" key="1">
    <source>
        <dbReference type="SAM" id="MobiDB-lite"/>
    </source>
</evidence>
<sequence>MVAGQAYSPTEVYDEIKQAEDLRDSSESPDMLEFGQKRQSAFERLGPVAQPKKPKLTINLNMDNDQPVREVVELKNVYDDENIINSTDETVVTYLPLWPWKNHVVTKKSVTARTSKTVMMMEQEQMEEIYEKDKNFIMITVTGYPPSWT</sequence>
<reference evidence="2" key="2">
    <citation type="submission" date="2013-05" db="EMBL/GenBank/DDBJ databases">
        <authorList>
            <person name="Carter J.-M."/>
            <person name="Baker S.C."/>
            <person name="Pink R."/>
            <person name="Carter D.R.F."/>
            <person name="Collins A."/>
            <person name="Tomlin J."/>
            <person name="Gibbs M."/>
            <person name="Breuker C.J."/>
        </authorList>
    </citation>
    <scope>NUCLEOTIDE SEQUENCE</scope>
    <source>
        <tissue evidence="2">Ovary</tissue>
    </source>
</reference>
<feature type="region of interest" description="Disordered" evidence="1">
    <location>
        <begin position="1"/>
        <end position="30"/>
    </location>
</feature>
<dbReference type="AlphaFoldDB" id="S4P021"/>